<dbReference type="RefSeq" id="WP_338235521.1">
    <property type="nucleotide sequence ID" value="NZ_BQKE01000001.1"/>
</dbReference>
<dbReference type="Pfam" id="PF13568">
    <property type="entry name" value="OMP_b-brl_2"/>
    <property type="match status" value="1"/>
</dbReference>
<evidence type="ECO:0000259" key="2">
    <source>
        <dbReference type="Pfam" id="PF13568"/>
    </source>
</evidence>
<keyword evidence="4" id="KW-1185">Reference proteome</keyword>
<protein>
    <recommendedName>
        <fullName evidence="2">Outer membrane protein beta-barrel domain-containing protein</fullName>
    </recommendedName>
</protein>
<feature type="domain" description="Outer membrane protein beta-barrel" evidence="2">
    <location>
        <begin position="70"/>
        <end position="234"/>
    </location>
</feature>
<dbReference type="EMBL" id="BQKE01000001">
    <property type="protein sequence ID" value="GJM59465.1"/>
    <property type="molecule type" value="Genomic_DNA"/>
</dbReference>
<feature type="signal peptide" evidence="1">
    <location>
        <begin position="1"/>
        <end position="20"/>
    </location>
</feature>
<name>A0AAN4VWA6_9BACT</name>
<evidence type="ECO:0000256" key="1">
    <source>
        <dbReference type="SAM" id="SignalP"/>
    </source>
</evidence>
<proteinExistence type="predicted"/>
<keyword evidence="1" id="KW-0732">Signal</keyword>
<accession>A0AAN4VWA6</accession>
<dbReference type="Proteomes" id="UP001310022">
    <property type="component" value="Unassembled WGS sequence"/>
</dbReference>
<feature type="chain" id="PRO_5042898466" description="Outer membrane protein beta-barrel domain-containing protein" evidence="1">
    <location>
        <begin position="21"/>
        <end position="263"/>
    </location>
</feature>
<evidence type="ECO:0000313" key="4">
    <source>
        <dbReference type="Proteomes" id="UP001310022"/>
    </source>
</evidence>
<gene>
    <name evidence="3" type="ORF">PEDI_00170</name>
</gene>
<sequence>MKNTWMLIIAALFCGYQAVAQETSTDNNNQEKLESYSNPQKMARPSLPGSFMVSFGFNNTIGGDNDFRLNWWRSKYFNVSYLYPVPLTEKISFNGGFGIGINNWSFQDKVGIVSDVTNAGAPIVTISDNAGDFPFTNMEDMKRSKLAITYIDIPLEFRYTSKGADTNRGFRAAVGGRVGYRIGGGNSKQTLTGGRTYKAKEDFFLNQWRYGLSSSIGYSWINISFYYGLSDIFEKDQLRMSGDLASPINPGNPYEVGITIDLF</sequence>
<dbReference type="AlphaFoldDB" id="A0AAN4VWA6"/>
<comment type="caution">
    <text evidence="3">The sequence shown here is derived from an EMBL/GenBank/DDBJ whole genome shotgun (WGS) entry which is preliminary data.</text>
</comment>
<organism evidence="3 4">
    <name type="scientific">Persicobacter diffluens</name>
    <dbReference type="NCBI Taxonomy" id="981"/>
    <lineage>
        <taxon>Bacteria</taxon>
        <taxon>Pseudomonadati</taxon>
        <taxon>Bacteroidota</taxon>
        <taxon>Cytophagia</taxon>
        <taxon>Cytophagales</taxon>
        <taxon>Persicobacteraceae</taxon>
        <taxon>Persicobacter</taxon>
    </lineage>
</organism>
<evidence type="ECO:0000313" key="3">
    <source>
        <dbReference type="EMBL" id="GJM59465.1"/>
    </source>
</evidence>
<dbReference type="InterPro" id="IPR025665">
    <property type="entry name" value="Beta-barrel_OMP_2"/>
</dbReference>
<reference evidence="3 4" key="1">
    <citation type="submission" date="2021-12" db="EMBL/GenBank/DDBJ databases">
        <title>Genome sequencing of bacteria with rrn-lacking chromosome and rrn-plasmid.</title>
        <authorList>
            <person name="Anda M."/>
            <person name="Iwasaki W."/>
        </authorList>
    </citation>
    <scope>NUCLEOTIDE SEQUENCE [LARGE SCALE GENOMIC DNA]</scope>
    <source>
        <strain evidence="3 4">NBRC 15940</strain>
    </source>
</reference>